<name>I3WZW8_SINF2</name>
<evidence type="ECO:0000313" key="2">
    <source>
        <dbReference type="Proteomes" id="UP000006180"/>
    </source>
</evidence>
<organism evidence="1 2">
    <name type="scientific">Sinorhizobium fredii (strain USDA 257)</name>
    <dbReference type="NCBI Taxonomy" id="1185652"/>
    <lineage>
        <taxon>Bacteria</taxon>
        <taxon>Pseudomonadati</taxon>
        <taxon>Pseudomonadota</taxon>
        <taxon>Alphaproteobacteria</taxon>
        <taxon>Hyphomicrobiales</taxon>
        <taxon>Rhizobiaceae</taxon>
        <taxon>Sinorhizobium/Ensifer group</taxon>
        <taxon>Sinorhizobium</taxon>
    </lineage>
</organism>
<dbReference type="EMBL" id="CP003563">
    <property type="protein sequence ID" value="AFL49174.1"/>
    <property type="molecule type" value="Genomic_DNA"/>
</dbReference>
<sequence>MRVAPPTRIGDSRRRDIPDSYPIIRTWINRLARGFSADCPANRKMPAFLLTKEKPCHLGFC</sequence>
<proteinExistence type="predicted"/>
<dbReference type="STRING" id="1185652.USDA257_c05790"/>
<protein>
    <submittedName>
        <fullName evidence="1">Uncharacterized protein</fullName>
    </submittedName>
</protein>
<dbReference type="KEGG" id="sfd:USDA257_c05790"/>
<dbReference type="AlphaFoldDB" id="I3WZW8"/>
<evidence type="ECO:0000313" key="1">
    <source>
        <dbReference type="EMBL" id="AFL49174.1"/>
    </source>
</evidence>
<dbReference type="HOGENOM" id="CLU_2920291_0_0_5"/>
<gene>
    <name evidence="1" type="ORF">USDA257_c05790</name>
</gene>
<reference evidence="1 2" key="1">
    <citation type="journal article" date="2012" name="J. Bacteriol.">
        <title>Complete genome sequence of the broad-host-range strain Sinorhizobium fredii USDA257.</title>
        <authorList>
            <person name="Schuldes J."/>
            <person name="Rodriguez Orbegoso M."/>
            <person name="Schmeisser C."/>
            <person name="Krishnan H.B."/>
            <person name="Daniel R."/>
            <person name="Streit W.R."/>
        </authorList>
    </citation>
    <scope>NUCLEOTIDE SEQUENCE [LARGE SCALE GENOMIC DNA]</scope>
    <source>
        <strain evidence="1 2">USDA 257</strain>
    </source>
</reference>
<accession>I3WZW8</accession>
<dbReference type="Proteomes" id="UP000006180">
    <property type="component" value="Chromosome"/>
</dbReference>